<dbReference type="Pfam" id="PF19269">
    <property type="entry name" value="Anticodon_2"/>
    <property type="match status" value="1"/>
</dbReference>
<dbReference type="PRINTS" id="PR00987">
    <property type="entry name" value="TRNASYNTHGLU"/>
</dbReference>
<dbReference type="GO" id="GO:0005524">
    <property type="term" value="F:ATP binding"/>
    <property type="evidence" value="ECO:0007669"/>
    <property type="project" value="UniProtKB-UniRule"/>
</dbReference>
<dbReference type="EC" id="6.1.1.17" evidence="7"/>
<accession>A0A2H0PTE2</accession>
<evidence type="ECO:0000256" key="3">
    <source>
        <dbReference type="ARBA" id="ARBA00022741"/>
    </source>
</evidence>
<keyword evidence="4 7" id="KW-0067">ATP-binding</keyword>
<evidence type="ECO:0000256" key="4">
    <source>
        <dbReference type="ARBA" id="ARBA00022840"/>
    </source>
</evidence>
<keyword evidence="3 7" id="KW-0547">Nucleotide-binding</keyword>
<reference evidence="10 11" key="1">
    <citation type="submission" date="2017-09" db="EMBL/GenBank/DDBJ databases">
        <title>Depth-based differentiation of microbial function through sediment-hosted aquifers and enrichment of novel symbionts in the deep terrestrial subsurface.</title>
        <authorList>
            <person name="Probst A.J."/>
            <person name="Ladd B."/>
            <person name="Jarett J.K."/>
            <person name="Geller-Mcgrath D.E."/>
            <person name="Sieber C.M."/>
            <person name="Emerson J.B."/>
            <person name="Anantharaman K."/>
            <person name="Thomas B.C."/>
            <person name="Malmstrom R."/>
            <person name="Stieglmeier M."/>
            <person name="Klingl A."/>
            <person name="Woyke T."/>
            <person name="Ryan C.M."/>
            <person name="Banfield J.F."/>
        </authorList>
    </citation>
    <scope>NUCLEOTIDE SEQUENCE [LARGE SCALE GENOMIC DNA]</scope>
    <source>
        <strain evidence="10">CG11_big_fil_rev_8_21_14_0_20_43_10</strain>
    </source>
</reference>
<evidence type="ECO:0000256" key="5">
    <source>
        <dbReference type="ARBA" id="ARBA00022917"/>
    </source>
</evidence>
<dbReference type="Pfam" id="PF00749">
    <property type="entry name" value="tRNA-synt_1c"/>
    <property type="match status" value="1"/>
</dbReference>
<dbReference type="InterPro" id="IPR000924">
    <property type="entry name" value="Glu/Gln-tRNA-synth"/>
</dbReference>
<comment type="subcellular location">
    <subcellularLocation>
        <location evidence="7">Cytoplasm</location>
    </subcellularLocation>
</comment>
<name>A0A2H0PTE2_9BACT</name>
<evidence type="ECO:0000256" key="2">
    <source>
        <dbReference type="ARBA" id="ARBA00022598"/>
    </source>
</evidence>
<dbReference type="HAMAP" id="MF_00022">
    <property type="entry name" value="Glu_tRNA_synth_type1"/>
    <property type="match status" value="1"/>
</dbReference>
<dbReference type="Proteomes" id="UP000236846">
    <property type="component" value="Unassembled WGS sequence"/>
</dbReference>
<comment type="similarity">
    <text evidence="1 7">Belongs to the class-I aminoacyl-tRNA synthetase family. Glutamate--tRNA ligase type 1 subfamily.</text>
</comment>
<evidence type="ECO:0000256" key="7">
    <source>
        <dbReference type="HAMAP-Rule" id="MF_00022"/>
    </source>
</evidence>
<evidence type="ECO:0000313" key="11">
    <source>
        <dbReference type="Proteomes" id="UP000236846"/>
    </source>
</evidence>
<keyword evidence="7" id="KW-0963">Cytoplasm</keyword>
<dbReference type="CDD" id="cd00808">
    <property type="entry name" value="GluRS_core"/>
    <property type="match status" value="1"/>
</dbReference>
<dbReference type="SUPFAM" id="SSF48163">
    <property type="entry name" value="An anticodon-binding domain of class I aminoacyl-tRNA synthetases"/>
    <property type="match status" value="1"/>
</dbReference>
<comment type="caution">
    <text evidence="10">The sequence shown here is derived from an EMBL/GenBank/DDBJ whole genome shotgun (WGS) entry which is preliminary data.</text>
</comment>
<feature type="domain" description="Aminoacyl-tRNA synthetase class I anticodon-binding" evidence="9">
    <location>
        <begin position="382"/>
        <end position="507"/>
    </location>
</feature>
<dbReference type="PANTHER" id="PTHR43311">
    <property type="entry name" value="GLUTAMATE--TRNA LIGASE"/>
    <property type="match status" value="1"/>
</dbReference>
<feature type="binding site" evidence="7">
    <location>
        <position position="264"/>
    </location>
    <ligand>
        <name>ATP</name>
        <dbReference type="ChEBI" id="CHEBI:30616"/>
    </ligand>
</feature>
<protein>
    <recommendedName>
        <fullName evidence="7">Glutamate--tRNA ligase</fullName>
        <ecNumber evidence="7">6.1.1.17</ecNumber>
    </recommendedName>
    <alternativeName>
        <fullName evidence="7">Glutamyl-tRNA synthetase</fullName>
        <shortName evidence="7">GluRS</shortName>
    </alternativeName>
</protein>
<dbReference type="GO" id="GO:0000049">
    <property type="term" value="F:tRNA binding"/>
    <property type="evidence" value="ECO:0007669"/>
    <property type="project" value="InterPro"/>
</dbReference>
<dbReference type="NCBIfam" id="TIGR00464">
    <property type="entry name" value="gltX_bact"/>
    <property type="match status" value="1"/>
</dbReference>
<sequence>MTAYQTKLQGMDGNVRVRMAPSPTGNLHIGTARTALFNWLFARSQGGTFVMRIEDTDKERSIKAYEENILQGLRGLGLDWDEGPDIGGAYGPYRQSERTDIYKQYLQKLLDEDKAYRCFCTKEELEAQEQEMISGGEAPKYRGICRNLQPEQIQNNIAKGKSFIIRVRMPAKKISFHDLIRGKITVDTGLLEDIAIAKSTAEPLYNFAVVVDDFAMNITHVIRGEDHVSNTPKQLIIQELLGFPSPQYAHLPLILGPDKSKLSKRHGTTSVDEYLHDGYLPEALVNFIALLGWHPSGDKELFTLDELALEFSLDRIQKSGAIFNMNKFNWLNNYYIRKKSMAELMPLAVNIYEQASLITAASLPDKAGTTDIYHNVDGTDAFSSEYIEKILAITRERLQKLSELPAATDFFFTMPTYNASLLLWRRMTKEQVALSLQKLHEVFSELDETVWTTQTISAALEPLYGADKGEILWPLRVALSGKQFSPGPFDIAAILGKDRVLKRIAKAQEFIQS</sequence>
<evidence type="ECO:0000259" key="9">
    <source>
        <dbReference type="Pfam" id="PF19269"/>
    </source>
</evidence>
<keyword evidence="2 7" id="KW-0436">Ligase</keyword>
<dbReference type="Gene3D" id="3.40.50.620">
    <property type="entry name" value="HUPs"/>
    <property type="match status" value="1"/>
</dbReference>
<feature type="short sequence motif" description="'HIGH' region" evidence="7">
    <location>
        <begin position="21"/>
        <end position="31"/>
    </location>
</feature>
<comment type="caution">
    <text evidence="7">Lacks conserved residue(s) required for the propagation of feature annotation.</text>
</comment>
<keyword evidence="6 7" id="KW-0030">Aminoacyl-tRNA synthetase</keyword>
<dbReference type="AlphaFoldDB" id="A0A2H0PTE2"/>
<proteinExistence type="inferred from homology"/>
<evidence type="ECO:0000256" key="1">
    <source>
        <dbReference type="ARBA" id="ARBA00007894"/>
    </source>
</evidence>
<evidence type="ECO:0000259" key="8">
    <source>
        <dbReference type="Pfam" id="PF00749"/>
    </source>
</evidence>
<dbReference type="EMBL" id="PCXE01000061">
    <property type="protein sequence ID" value="PIR25321.1"/>
    <property type="molecule type" value="Genomic_DNA"/>
</dbReference>
<dbReference type="PROSITE" id="PS00178">
    <property type="entry name" value="AA_TRNA_LIGASE_I"/>
    <property type="match status" value="1"/>
</dbReference>
<dbReference type="InterPro" id="IPR001412">
    <property type="entry name" value="aa-tRNA-synth_I_CS"/>
</dbReference>
<dbReference type="GO" id="GO:0005829">
    <property type="term" value="C:cytosol"/>
    <property type="evidence" value="ECO:0007669"/>
    <property type="project" value="TreeGrafter"/>
</dbReference>
<dbReference type="SUPFAM" id="SSF52374">
    <property type="entry name" value="Nucleotidylyl transferase"/>
    <property type="match status" value="1"/>
</dbReference>
<dbReference type="GO" id="GO:0008270">
    <property type="term" value="F:zinc ion binding"/>
    <property type="evidence" value="ECO:0007669"/>
    <property type="project" value="InterPro"/>
</dbReference>
<dbReference type="InterPro" id="IPR004527">
    <property type="entry name" value="Glu-tRNA-ligase_bac/mito"/>
</dbReference>
<dbReference type="InterPro" id="IPR045462">
    <property type="entry name" value="aa-tRNA-synth_I_cd-bd"/>
</dbReference>
<dbReference type="InterPro" id="IPR033910">
    <property type="entry name" value="GluRS_core"/>
</dbReference>
<comment type="catalytic activity">
    <reaction evidence="7">
        <text>tRNA(Glu) + L-glutamate + ATP = L-glutamyl-tRNA(Glu) + AMP + diphosphate</text>
        <dbReference type="Rhea" id="RHEA:23540"/>
        <dbReference type="Rhea" id="RHEA-COMP:9663"/>
        <dbReference type="Rhea" id="RHEA-COMP:9680"/>
        <dbReference type="ChEBI" id="CHEBI:29985"/>
        <dbReference type="ChEBI" id="CHEBI:30616"/>
        <dbReference type="ChEBI" id="CHEBI:33019"/>
        <dbReference type="ChEBI" id="CHEBI:78442"/>
        <dbReference type="ChEBI" id="CHEBI:78520"/>
        <dbReference type="ChEBI" id="CHEBI:456215"/>
        <dbReference type="EC" id="6.1.1.17"/>
    </reaction>
</comment>
<gene>
    <name evidence="7" type="primary">gltX</name>
    <name evidence="10" type="ORF">COV41_03130</name>
</gene>
<dbReference type="InterPro" id="IPR020058">
    <property type="entry name" value="Glu/Gln-tRNA-synth_Ib_cat-dom"/>
</dbReference>
<feature type="domain" description="Glutamyl/glutaminyl-tRNA synthetase class Ib catalytic" evidence="8">
    <location>
        <begin position="14"/>
        <end position="330"/>
    </location>
</feature>
<dbReference type="FunFam" id="3.40.50.620:FF:000045">
    <property type="entry name" value="Glutamate--tRNA ligase, mitochondrial"/>
    <property type="match status" value="1"/>
</dbReference>
<dbReference type="GO" id="GO:0006424">
    <property type="term" value="P:glutamyl-tRNA aminoacylation"/>
    <property type="evidence" value="ECO:0007669"/>
    <property type="project" value="UniProtKB-UniRule"/>
</dbReference>
<feature type="short sequence motif" description="'KMSKS' region" evidence="7">
    <location>
        <begin position="261"/>
        <end position="265"/>
    </location>
</feature>
<comment type="function">
    <text evidence="7">Catalyzes the attachment of glutamate to tRNA(Glu) in a two-step reaction: glutamate is first activated by ATP to form Glu-AMP and then transferred to the acceptor end of tRNA(Glu).</text>
</comment>
<comment type="subunit">
    <text evidence="7">Monomer.</text>
</comment>
<dbReference type="GO" id="GO:0004818">
    <property type="term" value="F:glutamate-tRNA ligase activity"/>
    <property type="evidence" value="ECO:0007669"/>
    <property type="project" value="UniProtKB-UniRule"/>
</dbReference>
<dbReference type="InterPro" id="IPR020751">
    <property type="entry name" value="aa-tRNA-synth_I_codon-bd_sub2"/>
</dbReference>
<dbReference type="PANTHER" id="PTHR43311:SF2">
    <property type="entry name" value="GLUTAMATE--TRNA LIGASE, MITOCHONDRIAL-RELATED"/>
    <property type="match status" value="1"/>
</dbReference>
<evidence type="ECO:0000256" key="6">
    <source>
        <dbReference type="ARBA" id="ARBA00023146"/>
    </source>
</evidence>
<evidence type="ECO:0000313" key="10">
    <source>
        <dbReference type="EMBL" id="PIR25321.1"/>
    </source>
</evidence>
<dbReference type="InterPro" id="IPR014729">
    <property type="entry name" value="Rossmann-like_a/b/a_fold"/>
</dbReference>
<dbReference type="InterPro" id="IPR049940">
    <property type="entry name" value="GluQ/Sye"/>
</dbReference>
<dbReference type="Gene3D" id="1.10.10.350">
    <property type="match status" value="1"/>
</dbReference>
<organism evidence="10 11">
    <name type="scientific">Candidatus Brennerbacteria bacterium CG11_big_fil_rev_8_21_14_0_20_43_10</name>
    <dbReference type="NCBI Taxonomy" id="1974523"/>
    <lineage>
        <taxon>Bacteria</taxon>
        <taxon>Candidatus Brenneribacteriota</taxon>
    </lineage>
</organism>
<keyword evidence="5 7" id="KW-0648">Protein biosynthesis</keyword>
<dbReference type="InterPro" id="IPR008925">
    <property type="entry name" value="aa_tRNA-synth_I_cd-bd_sf"/>
</dbReference>